<sequence>MAELAYGLVNLGDPAVFFQAAAFFIFDQPYVVFFPTLVPGVDFLPALMLSSLLLLDALGVWLSIPCLIGTLTFLQGTAVALEGSLQVCAASGLQVSEGHRLIPALIIPAALEHPVYLQQFP</sequence>
<keyword evidence="2" id="KW-1185">Reference proteome</keyword>
<accession>A0ACC2S142</accession>
<dbReference type="EMBL" id="QTSX02006036">
    <property type="protein sequence ID" value="KAJ9056094.1"/>
    <property type="molecule type" value="Genomic_DNA"/>
</dbReference>
<organism evidence="1 2">
    <name type="scientific">Entomophthora muscae</name>
    <dbReference type="NCBI Taxonomy" id="34485"/>
    <lineage>
        <taxon>Eukaryota</taxon>
        <taxon>Fungi</taxon>
        <taxon>Fungi incertae sedis</taxon>
        <taxon>Zoopagomycota</taxon>
        <taxon>Entomophthoromycotina</taxon>
        <taxon>Entomophthoromycetes</taxon>
        <taxon>Entomophthorales</taxon>
        <taxon>Entomophthoraceae</taxon>
        <taxon>Entomophthora</taxon>
    </lineage>
</organism>
<proteinExistence type="predicted"/>
<evidence type="ECO:0000313" key="1">
    <source>
        <dbReference type="EMBL" id="KAJ9056094.1"/>
    </source>
</evidence>
<evidence type="ECO:0000313" key="2">
    <source>
        <dbReference type="Proteomes" id="UP001165960"/>
    </source>
</evidence>
<comment type="caution">
    <text evidence="1">The sequence shown here is derived from an EMBL/GenBank/DDBJ whole genome shotgun (WGS) entry which is preliminary data.</text>
</comment>
<name>A0ACC2S142_9FUNG</name>
<reference evidence="1" key="1">
    <citation type="submission" date="2022-04" db="EMBL/GenBank/DDBJ databases">
        <title>Genome of the entomopathogenic fungus Entomophthora muscae.</title>
        <authorList>
            <person name="Elya C."/>
            <person name="Lovett B.R."/>
            <person name="Lee E."/>
            <person name="Macias A.M."/>
            <person name="Hajek A.E."/>
            <person name="De Bivort B.L."/>
            <person name="Kasson M.T."/>
            <person name="De Fine Licht H.H."/>
            <person name="Stajich J.E."/>
        </authorList>
    </citation>
    <scope>NUCLEOTIDE SEQUENCE</scope>
    <source>
        <strain evidence="1">Berkeley</strain>
    </source>
</reference>
<gene>
    <name evidence="1" type="ORF">DSO57_1036594</name>
</gene>
<dbReference type="Proteomes" id="UP001165960">
    <property type="component" value="Unassembled WGS sequence"/>
</dbReference>
<protein>
    <submittedName>
        <fullName evidence="1">Uncharacterized protein</fullName>
    </submittedName>
</protein>